<evidence type="ECO:0000256" key="2">
    <source>
        <dbReference type="ARBA" id="ARBA00004429"/>
    </source>
</evidence>
<organism evidence="13 14">
    <name type="scientific">Candidatus Avisuccinivibrio stercorigallinarum</name>
    <dbReference type="NCBI Taxonomy" id="2840704"/>
    <lineage>
        <taxon>Bacteria</taxon>
        <taxon>Pseudomonadati</taxon>
        <taxon>Pseudomonadota</taxon>
        <taxon>Gammaproteobacteria</taxon>
        <taxon>Aeromonadales</taxon>
        <taxon>Succinivibrionaceae</taxon>
        <taxon>Succinivibrionaceae incertae sedis</taxon>
        <taxon>Candidatus Avisuccinivibrio</taxon>
    </lineage>
</organism>
<dbReference type="AlphaFoldDB" id="A0A9D9DAW5"/>
<gene>
    <name evidence="13" type="primary">mlaE</name>
    <name evidence="13" type="ORF">IAB19_01415</name>
</gene>
<reference evidence="13" key="1">
    <citation type="submission" date="2020-10" db="EMBL/GenBank/DDBJ databases">
        <authorList>
            <person name="Gilroy R."/>
        </authorList>
    </citation>
    <scope>NUCLEOTIDE SEQUENCE</scope>
    <source>
        <strain evidence="13">17213</strain>
    </source>
</reference>
<reference evidence="13" key="2">
    <citation type="journal article" date="2021" name="PeerJ">
        <title>Extensive microbial diversity within the chicken gut microbiome revealed by metagenomics and culture.</title>
        <authorList>
            <person name="Gilroy R."/>
            <person name="Ravi A."/>
            <person name="Getino M."/>
            <person name="Pursley I."/>
            <person name="Horton D.L."/>
            <person name="Alikhan N.F."/>
            <person name="Baker D."/>
            <person name="Gharbi K."/>
            <person name="Hall N."/>
            <person name="Watson M."/>
            <person name="Adriaenssens E.M."/>
            <person name="Foster-Nyarko E."/>
            <person name="Jarju S."/>
            <person name="Secka A."/>
            <person name="Antonio M."/>
            <person name="Oren A."/>
            <person name="Chaudhuri R.R."/>
            <person name="La Ragione R."/>
            <person name="Hildebrand F."/>
            <person name="Pallen M.J."/>
        </authorList>
    </citation>
    <scope>NUCLEOTIDE SEQUENCE</scope>
    <source>
        <strain evidence="13">17213</strain>
    </source>
</reference>
<evidence type="ECO:0000256" key="6">
    <source>
        <dbReference type="ARBA" id="ARBA00022448"/>
    </source>
</evidence>
<feature type="transmembrane region" description="Helical" evidence="12">
    <location>
        <begin position="148"/>
        <end position="168"/>
    </location>
</feature>
<comment type="similarity">
    <text evidence="3 12">Belongs to the MlaE permease family.</text>
</comment>
<feature type="transmembrane region" description="Helical" evidence="12">
    <location>
        <begin position="199"/>
        <end position="219"/>
    </location>
</feature>
<comment type="subcellular location">
    <subcellularLocation>
        <location evidence="2 12">Cell inner membrane</location>
        <topology evidence="2 12">Multi-pass membrane protein</topology>
    </subcellularLocation>
</comment>
<dbReference type="GO" id="GO:0005548">
    <property type="term" value="F:phospholipid transporter activity"/>
    <property type="evidence" value="ECO:0007669"/>
    <property type="project" value="TreeGrafter"/>
</dbReference>
<dbReference type="Proteomes" id="UP000823631">
    <property type="component" value="Unassembled WGS sequence"/>
</dbReference>
<dbReference type="GO" id="GO:0043190">
    <property type="term" value="C:ATP-binding cassette (ABC) transporter complex"/>
    <property type="evidence" value="ECO:0007669"/>
    <property type="project" value="InterPro"/>
</dbReference>
<evidence type="ECO:0000256" key="9">
    <source>
        <dbReference type="ARBA" id="ARBA00022692"/>
    </source>
</evidence>
<keyword evidence="11 12" id="KW-0472">Membrane</keyword>
<dbReference type="InterPro" id="IPR030802">
    <property type="entry name" value="Permease_MalE"/>
</dbReference>
<proteinExistence type="inferred from homology"/>
<dbReference type="EMBL" id="JADINH010000023">
    <property type="protein sequence ID" value="MBO8415023.1"/>
    <property type="molecule type" value="Genomic_DNA"/>
</dbReference>
<dbReference type="NCBIfam" id="TIGR00056">
    <property type="entry name" value="MlaE family lipid ABC transporter permease subunit"/>
    <property type="match status" value="1"/>
</dbReference>
<evidence type="ECO:0000256" key="3">
    <source>
        <dbReference type="ARBA" id="ARBA00007556"/>
    </source>
</evidence>
<evidence type="ECO:0000256" key="10">
    <source>
        <dbReference type="ARBA" id="ARBA00022989"/>
    </source>
</evidence>
<evidence type="ECO:0000256" key="4">
    <source>
        <dbReference type="ARBA" id="ARBA00011380"/>
    </source>
</evidence>
<protein>
    <recommendedName>
        <fullName evidence="5">Intermembrane phospholipid transport system permease protein MlaE</fullName>
    </recommendedName>
</protein>
<evidence type="ECO:0000256" key="5">
    <source>
        <dbReference type="ARBA" id="ARBA00020857"/>
    </source>
</evidence>
<dbReference type="NCBIfam" id="NF033619">
    <property type="entry name" value="perm_MlaE_1"/>
    <property type="match status" value="1"/>
</dbReference>
<comment type="function">
    <text evidence="1">Part of the ABC transporter complex MlaFEDB, which is involved in a phospholipid transport pathway that maintains lipid asymmetry in the outer membrane by retrograde trafficking of phospholipids from the outer membrane to the inner membrane. Probably responsible for the translocation of the substrate across the membrane.</text>
</comment>
<keyword evidence="9 12" id="KW-0812">Transmembrane</keyword>
<evidence type="ECO:0000256" key="8">
    <source>
        <dbReference type="ARBA" id="ARBA00022519"/>
    </source>
</evidence>
<keyword evidence="10 12" id="KW-1133">Transmembrane helix</keyword>
<dbReference type="Pfam" id="PF02405">
    <property type="entry name" value="MlaE"/>
    <property type="match status" value="1"/>
</dbReference>
<keyword evidence="6" id="KW-0813">Transport</keyword>
<evidence type="ECO:0000313" key="13">
    <source>
        <dbReference type="EMBL" id="MBO8415023.1"/>
    </source>
</evidence>
<evidence type="ECO:0000256" key="11">
    <source>
        <dbReference type="ARBA" id="ARBA00023136"/>
    </source>
</evidence>
<comment type="caution">
    <text evidence="12">Lacks conserved residue(s) required for the propagation of feature annotation.</text>
</comment>
<evidence type="ECO:0000256" key="7">
    <source>
        <dbReference type="ARBA" id="ARBA00022475"/>
    </source>
</evidence>
<dbReference type="PANTHER" id="PTHR30188:SF4">
    <property type="entry name" value="PROTEIN TRIGALACTOSYLDIACYLGLYCEROL 1, CHLOROPLASTIC"/>
    <property type="match status" value="1"/>
</dbReference>
<keyword evidence="8 12" id="KW-0997">Cell inner membrane</keyword>
<dbReference type="InterPro" id="IPR053408">
    <property type="entry name" value="MlaE_Permease"/>
</dbReference>
<comment type="subunit">
    <text evidence="4">The complex is composed of two ATP-binding proteins (MlaF), two transmembrane proteins (MlaE), two cytoplasmic solute-binding proteins (MlaB) and six periplasmic solute-binding proteins (MlaD).</text>
</comment>
<dbReference type="InterPro" id="IPR003453">
    <property type="entry name" value="ABC_MlaE_roteobac"/>
</dbReference>
<evidence type="ECO:0000256" key="12">
    <source>
        <dbReference type="RuleBase" id="RU362044"/>
    </source>
</evidence>
<dbReference type="PANTHER" id="PTHR30188">
    <property type="entry name" value="ABC TRANSPORTER PERMEASE PROTEIN-RELATED"/>
    <property type="match status" value="1"/>
</dbReference>
<evidence type="ECO:0000256" key="1">
    <source>
        <dbReference type="ARBA" id="ARBA00002460"/>
    </source>
</evidence>
<comment type="caution">
    <text evidence="13">The sequence shown here is derived from an EMBL/GenBank/DDBJ whole genome shotgun (WGS) entry which is preliminary data.</text>
</comment>
<sequence length="258" mass="27799">MLYDSIGALGSWGLHKICALGRSTFMLYHALVGKPDFKKHFPLLIAEIYFIGVQSVIIIIVSGLFIGMVLGLQGFNILKDFMATGSLGPLVSLAIIRELGPVVTALLYAGRAGSALTAEIGQLKASEQLSSMEMMAVDPLRRVISPRFWAGFISMPILSILFCLIGIYGGKLVGVDWLGLDDGIYWSGMQASVDFINDIWPMIIKAMVFAVVCTWIALFNGYDCRPTSSGISAATTATVVQSSLAVLGLDFVLTALMF</sequence>
<keyword evidence="7" id="KW-1003">Cell membrane</keyword>
<evidence type="ECO:0000313" key="14">
    <source>
        <dbReference type="Proteomes" id="UP000823631"/>
    </source>
</evidence>
<feature type="transmembrane region" description="Helical" evidence="12">
    <location>
        <begin position="43"/>
        <end position="70"/>
    </location>
</feature>
<accession>A0A9D9DAW5</accession>
<name>A0A9D9DAW5_9GAMM</name>